<evidence type="ECO:0000313" key="3">
    <source>
        <dbReference type="Proteomes" id="UP000784294"/>
    </source>
</evidence>
<proteinExistence type="predicted"/>
<organism evidence="2 3">
    <name type="scientific">Protopolystoma xenopodis</name>
    <dbReference type="NCBI Taxonomy" id="117903"/>
    <lineage>
        <taxon>Eukaryota</taxon>
        <taxon>Metazoa</taxon>
        <taxon>Spiralia</taxon>
        <taxon>Lophotrochozoa</taxon>
        <taxon>Platyhelminthes</taxon>
        <taxon>Monogenea</taxon>
        <taxon>Polyopisthocotylea</taxon>
        <taxon>Polystomatidea</taxon>
        <taxon>Polystomatidae</taxon>
        <taxon>Protopolystoma</taxon>
    </lineage>
</organism>
<reference evidence="2" key="1">
    <citation type="submission" date="2018-11" db="EMBL/GenBank/DDBJ databases">
        <authorList>
            <consortium name="Pathogen Informatics"/>
        </authorList>
    </citation>
    <scope>NUCLEOTIDE SEQUENCE</scope>
</reference>
<evidence type="ECO:0000313" key="2">
    <source>
        <dbReference type="EMBL" id="VEL35303.1"/>
    </source>
</evidence>
<gene>
    <name evidence="2" type="ORF">PXEA_LOCUS28743</name>
</gene>
<keyword evidence="3" id="KW-1185">Reference proteome</keyword>
<feature type="compositionally biased region" description="Low complexity" evidence="1">
    <location>
        <begin position="54"/>
        <end position="71"/>
    </location>
</feature>
<protein>
    <submittedName>
        <fullName evidence="2">Uncharacterized protein</fullName>
    </submittedName>
</protein>
<name>A0A3S5AQG1_9PLAT</name>
<comment type="caution">
    <text evidence="2">The sequence shown here is derived from an EMBL/GenBank/DDBJ whole genome shotgun (WGS) entry which is preliminary data.</text>
</comment>
<dbReference type="AlphaFoldDB" id="A0A3S5AQG1"/>
<dbReference type="EMBL" id="CAAALY010249535">
    <property type="protein sequence ID" value="VEL35303.1"/>
    <property type="molecule type" value="Genomic_DNA"/>
</dbReference>
<feature type="region of interest" description="Disordered" evidence="1">
    <location>
        <begin position="46"/>
        <end position="81"/>
    </location>
</feature>
<accession>A0A3S5AQG1</accession>
<evidence type="ECO:0000256" key="1">
    <source>
        <dbReference type="SAM" id="MobiDB-lite"/>
    </source>
</evidence>
<sequence>MTAVTAVVVAVVMLSSPSREGSLPTGRFTCQSETTTRHSLALASALHDTGLGNSSSPPSSSSSPSLLSTSTFSRQPIGAGL</sequence>
<dbReference type="Proteomes" id="UP000784294">
    <property type="component" value="Unassembled WGS sequence"/>
</dbReference>